<evidence type="ECO:0000256" key="5">
    <source>
        <dbReference type="ARBA" id="ARBA00023274"/>
    </source>
</evidence>
<dbReference type="GO" id="GO:0015935">
    <property type="term" value="C:small ribosomal subunit"/>
    <property type="evidence" value="ECO:0007669"/>
    <property type="project" value="InterPro"/>
</dbReference>
<dbReference type="Proteomes" id="UP000595091">
    <property type="component" value="Chromosome"/>
</dbReference>
<dbReference type="PROSITE" id="PS50881">
    <property type="entry name" value="S5_DSRBD"/>
    <property type="match status" value="1"/>
</dbReference>
<comment type="function">
    <text evidence="8">With S4 and S12 plays an important role in translational accuracy.</text>
</comment>
<dbReference type="PANTHER" id="PTHR48277:SF1">
    <property type="entry name" value="MITOCHONDRIAL RIBOSOMAL PROTEIN S5"/>
    <property type="match status" value="1"/>
</dbReference>
<comment type="subunit">
    <text evidence="7 8">Part of the 30S ribosomal subunit. Contacts proteins S4 and S8.</text>
</comment>
<evidence type="ECO:0000256" key="4">
    <source>
        <dbReference type="ARBA" id="ARBA00022980"/>
    </source>
</evidence>
<feature type="domain" description="S5 DRBM" evidence="10">
    <location>
        <begin position="15"/>
        <end position="78"/>
    </location>
</feature>
<dbReference type="Pfam" id="PF03719">
    <property type="entry name" value="Ribosomal_S5_C"/>
    <property type="match status" value="1"/>
</dbReference>
<dbReference type="Gene3D" id="3.30.160.20">
    <property type="match status" value="1"/>
</dbReference>
<dbReference type="GO" id="GO:0042254">
    <property type="term" value="P:ribosome biogenesis"/>
    <property type="evidence" value="ECO:0007669"/>
    <property type="project" value="UniProtKB-ARBA"/>
</dbReference>
<accession>A0A0U4VZ65</accession>
<dbReference type="GO" id="GO:0005737">
    <property type="term" value="C:cytoplasm"/>
    <property type="evidence" value="ECO:0007669"/>
    <property type="project" value="UniProtKB-ARBA"/>
</dbReference>
<dbReference type="GO" id="GO:0019843">
    <property type="term" value="F:rRNA binding"/>
    <property type="evidence" value="ECO:0007669"/>
    <property type="project" value="UniProtKB-UniRule"/>
</dbReference>
<dbReference type="SUPFAM" id="SSF54211">
    <property type="entry name" value="Ribosomal protein S5 domain 2-like"/>
    <property type="match status" value="1"/>
</dbReference>
<organism evidence="11 14">
    <name type="scientific">Aerococcus urinaeequi</name>
    <dbReference type="NCBI Taxonomy" id="51665"/>
    <lineage>
        <taxon>Bacteria</taxon>
        <taxon>Bacillati</taxon>
        <taxon>Bacillota</taxon>
        <taxon>Bacilli</taxon>
        <taxon>Lactobacillales</taxon>
        <taxon>Aerococcaceae</taxon>
        <taxon>Aerococcus</taxon>
    </lineage>
</organism>
<keyword evidence="2 8" id="KW-0699">rRNA-binding</keyword>
<sequence>MTNTFQELNINENDLEERVVSINRVAKTVKGGRRMNFGAVVVVGDRNGHVGLGTGKAAEVPEAIRKAVEDGKKNLITIPRAGSTVPHEVIGKFNGGNVLLKPAQAGSGIAAGGPVRAVVELGGIADITSKSLGSNSPINIVRATLEAIKSLKSPEDVAALRGKSVEELLG</sequence>
<comment type="similarity">
    <text evidence="1 8 9">Belongs to the universal ribosomal protein uS5 family.</text>
</comment>
<evidence type="ECO:0000259" key="10">
    <source>
        <dbReference type="PROSITE" id="PS50881"/>
    </source>
</evidence>
<dbReference type="PANTHER" id="PTHR48277">
    <property type="entry name" value="MITOCHONDRIAL RIBOSOMAL PROTEIN S5"/>
    <property type="match status" value="1"/>
</dbReference>
<protein>
    <recommendedName>
        <fullName evidence="6 8">Small ribosomal subunit protein uS5</fullName>
    </recommendedName>
</protein>
<dbReference type="PROSITE" id="PS00585">
    <property type="entry name" value="RIBOSOMAL_S5"/>
    <property type="match status" value="1"/>
</dbReference>
<dbReference type="KEGG" id="aui:APT62_08195"/>
<reference evidence="13" key="4">
    <citation type="submission" date="2022-12" db="EMBL/GenBank/DDBJ databases">
        <title>Whole genome sequence analysis of a duck derived balloon bacteium Aerococcus urinaeequi henan2020.</title>
        <authorList>
            <person name="Zhang H."/>
            <person name="Qiao H.X."/>
            <person name="Bian C.Z."/>
            <person name="Shu J.C."/>
        </authorList>
    </citation>
    <scope>NUCLEOTIDE SEQUENCE</scope>
    <source>
        <strain evidence="13">2020-HN-1</strain>
    </source>
</reference>
<dbReference type="InterPro" id="IPR014721">
    <property type="entry name" value="Ribsml_uS5_D2-typ_fold_subgr"/>
</dbReference>
<dbReference type="InterPro" id="IPR005324">
    <property type="entry name" value="Ribosomal_uS5_C"/>
</dbReference>
<evidence type="ECO:0000313" key="15">
    <source>
        <dbReference type="Proteomes" id="UP000595091"/>
    </source>
</evidence>
<evidence type="ECO:0000313" key="12">
    <source>
        <dbReference type="EMBL" id="QOQ79419.1"/>
    </source>
</evidence>
<reference evidence="11 14" key="1">
    <citation type="journal article" date="2016" name="Genome Announc.">
        <title>Complete Genome Sequences of Aerococcus christensenii CCUG 28831T, Aerococcus sanguinicola CCUG 43001T, Aerococcus urinae CCUG 36881T, Aerococcus urinaeequi CCUG 28094T, Aerococcus urinaehominis CCUG 42038 BT, and Aerococcus viridans CCUG 4311T.</title>
        <authorList>
            <person name="Carkaci D."/>
            <person name="Dargis R."/>
            <person name="Nielsen X.C."/>
            <person name="Skovgaard O."/>
            <person name="Fuursted K."/>
            <person name="Christensen J.J."/>
        </authorList>
    </citation>
    <scope>NUCLEOTIDE SEQUENCE [LARGE SCALE GENOMIC DNA]</scope>
    <source>
        <strain evidence="11 14">CCUG28094</strain>
    </source>
</reference>
<keyword evidence="3 8" id="KW-0694">RNA-binding</keyword>
<dbReference type="Gene3D" id="3.30.230.10">
    <property type="match status" value="1"/>
</dbReference>
<gene>
    <name evidence="8 12" type="primary">rpsE</name>
    <name evidence="11" type="ORF">AWM74_05910</name>
    <name evidence="12" type="ORF">IMX20_01495</name>
    <name evidence="13" type="ORF">OZ415_01720</name>
</gene>
<evidence type="ECO:0000256" key="2">
    <source>
        <dbReference type="ARBA" id="ARBA00022730"/>
    </source>
</evidence>
<dbReference type="AlphaFoldDB" id="A0A0U4VZ65"/>
<dbReference type="FunFam" id="3.30.160.20:FF:000001">
    <property type="entry name" value="30S ribosomal protein S5"/>
    <property type="match status" value="1"/>
</dbReference>
<dbReference type="InterPro" id="IPR000851">
    <property type="entry name" value="Ribosomal_uS5"/>
</dbReference>
<dbReference type="InterPro" id="IPR013810">
    <property type="entry name" value="Ribosomal_uS5_N"/>
</dbReference>
<reference evidence="14" key="2">
    <citation type="submission" date="2016-01" db="EMBL/GenBank/DDBJ databases">
        <title>Six Aerococcus type strain genome sequencing and assembly using PacBio and Illumina Hiseq.</title>
        <authorList>
            <person name="Carkaci D."/>
            <person name="Dargis R."/>
            <person name="Nielsen X.C."/>
            <person name="Skovgaard O."/>
            <person name="Fuursted K."/>
            <person name="Christensen J.J."/>
        </authorList>
    </citation>
    <scope>NUCLEOTIDE SEQUENCE [LARGE SCALE GENOMIC DNA]</scope>
    <source>
        <strain evidence="14">CCUG28094</strain>
    </source>
</reference>
<comment type="function">
    <text evidence="8">Located at the back of the 30S subunit body where it stabilizes the conformation of the head with respect to the body.</text>
</comment>
<evidence type="ECO:0000313" key="11">
    <source>
        <dbReference type="EMBL" id="AMB97798.1"/>
    </source>
</evidence>
<dbReference type="GO" id="GO:0003735">
    <property type="term" value="F:structural constituent of ribosome"/>
    <property type="evidence" value="ECO:0007669"/>
    <property type="project" value="UniProtKB-UniRule"/>
</dbReference>
<evidence type="ECO:0000256" key="6">
    <source>
        <dbReference type="ARBA" id="ARBA00035255"/>
    </source>
</evidence>
<keyword evidence="4 8" id="KW-0689">Ribosomal protein</keyword>
<dbReference type="GO" id="GO:0006412">
    <property type="term" value="P:translation"/>
    <property type="evidence" value="ECO:0007669"/>
    <property type="project" value="UniProtKB-UniRule"/>
</dbReference>
<dbReference type="HAMAP" id="MF_01307_B">
    <property type="entry name" value="Ribosomal_uS5_B"/>
    <property type="match status" value="1"/>
</dbReference>
<keyword evidence="5 8" id="KW-0687">Ribonucleoprotein</keyword>
<dbReference type="Proteomes" id="UP001164714">
    <property type="component" value="Chromosome"/>
</dbReference>
<dbReference type="Pfam" id="PF00333">
    <property type="entry name" value="Ribosomal_S5"/>
    <property type="match status" value="1"/>
</dbReference>
<evidence type="ECO:0000313" key="13">
    <source>
        <dbReference type="EMBL" id="WAT24850.1"/>
    </source>
</evidence>
<name>A0A0U4VZ65_9LACT</name>
<dbReference type="InterPro" id="IPR018192">
    <property type="entry name" value="Ribosomal_uS5_N_CS"/>
</dbReference>
<dbReference type="GeneID" id="92867087"/>
<dbReference type="EMBL" id="CP063065">
    <property type="protein sequence ID" value="QOQ79419.1"/>
    <property type="molecule type" value="Genomic_DNA"/>
</dbReference>
<reference evidence="12 15" key="3">
    <citation type="submission" date="2020-10" db="EMBL/GenBank/DDBJ databases">
        <title>Plasmid carrying two tetracycline resistance determinant.</title>
        <authorList>
            <person name="Yang Q."/>
        </authorList>
    </citation>
    <scope>NUCLEOTIDE SEQUENCE [LARGE SCALE GENOMIC DNA]</scope>
    <source>
        <strain evidence="12 15">T43</strain>
    </source>
</reference>
<dbReference type="InterPro" id="IPR020568">
    <property type="entry name" value="Ribosomal_Su5_D2-typ_SF"/>
</dbReference>
<dbReference type="EMBL" id="CP114063">
    <property type="protein sequence ID" value="WAT24850.1"/>
    <property type="molecule type" value="Genomic_DNA"/>
</dbReference>
<dbReference type="NCBIfam" id="TIGR01021">
    <property type="entry name" value="rpsE_bact"/>
    <property type="match status" value="1"/>
</dbReference>
<dbReference type="OrthoDB" id="9809045at2"/>
<dbReference type="RefSeq" id="WP_051218206.1">
    <property type="nucleotide sequence ID" value="NZ_CP013988.1"/>
</dbReference>
<evidence type="ECO:0000313" key="14">
    <source>
        <dbReference type="Proteomes" id="UP000067698"/>
    </source>
</evidence>
<comment type="domain">
    <text evidence="8">The N-terminal domain interacts with the head of the 30S subunit; the C-terminal domain interacts with the body and contacts protein S4. The interaction surface between S4 and S5 is involved in control of translational fidelity.</text>
</comment>
<proteinExistence type="inferred from homology"/>
<evidence type="ECO:0000256" key="1">
    <source>
        <dbReference type="ARBA" id="ARBA00008945"/>
    </source>
</evidence>
<evidence type="ECO:0000256" key="3">
    <source>
        <dbReference type="ARBA" id="ARBA00022884"/>
    </source>
</evidence>
<evidence type="ECO:0000256" key="8">
    <source>
        <dbReference type="HAMAP-Rule" id="MF_01307"/>
    </source>
</evidence>
<dbReference type="Proteomes" id="UP000067698">
    <property type="component" value="Chromosome"/>
</dbReference>
<evidence type="ECO:0000256" key="7">
    <source>
        <dbReference type="ARBA" id="ARBA00062000"/>
    </source>
</evidence>
<dbReference type="EMBL" id="CP014162">
    <property type="protein sequence ID" value="AMB97798.1"/>
    <property type="molecule type" value="Genomic_DNA"/>
</dbReference>
<evidence type="ECO:0000256" key="9">
    <source>
        <dbReference type="RuleBase" id="RU003823"/>
    </source>
</evidence>
<dbReference type="FunFam" id="3.30.230.10:FF:000002">
    <property type="entry name" value="30S ribosomal protein S5"/>
    <property type="match status" value="1"/>
</dbReference>
<dbReference type="InterPro" id="IPR005712">
    <property type="entry name" value="Ribosomal_uS5_bac-type"/>
</dbReference>
<dbReference type="SUPFAM" id="SSF54768">
    <property type="entry name" value="dsRNA-binding domain-like"/>
    <property type="match status" value="1"/>
</dbReference>